<dbReference type="EMBL" id="QREV01000060">
    <property type="protein sequence ID" value="RDU47807.1"/>
    <property type="molecule type" value="Genomic_DNA"/>
</dbReference>
<dbReference type="Proteomes" id="UP000256321">
    <property type="component" value="Unassembled WGS sequence"/>
</dbReference>
<gene>
    <name evidence="1" type="ORF">DWU89_17800</name>
</gene>
<dbReference type="SUPFAM" id="SSF63829">
    <property type="entry name" value="Calcium-dependent phosphotriesterase"/>
    <property type="match status" value="1"/>
</dbReference>
<proteinExistence type="predicted"/>
<protein>
    <submittedName>
        <fullName evidence="1">6-bladed beta-propeller</fullName>
    </submittedName>
</protein>
<evidence type="ECO:0000313" key="1">
    <source>
        <dbReference type="EMBL" id="RDU47807.1"/>
    </source>
</evidence>
<sequence length="399" mass="47031">MLLIIFAEQKFNRFLVIFTKLKKETHMKTLSWMLLLGIWLFISACRPETVSGFRVLVLDHADQIEPDMELPLDVLSMQVEAIPLETTDRCLIKEISYLEESREFYWLVSDNRICKFDKTGHFLQYIGASGQGPQEFLSPKTIQPVEKEQALYVMDYFGRKMNVYAFDGRFLSSFKLPEETWIDNFRYKDGKIYYLTTGNSVMPDLYRYDIQAGRVDTLCKRDREMGTEGFMGQTFTYNLDNDLYMFHYFNDTVYRIRENKIEPAWLFYIGKLKWTFDELTLVADYTPKVRPDGPRMQIFDLFETNDYGFVFYSMSQFKGEHMKAFMALYDKKLDRFYPHVNLVSEETPWKSVEKGKMLVKTSVPGSLYAVREAFDLAGKNGFETLKEDDNPVLLRYVCK</sequence>
<comment type="caution">
    <text evidence="1">The sequence shown here is derived from an EMBL/GenBank/DDBJ whole genome shotgun (WGS) entry which is preliminary data.</text>
</comment>
<organism evidence="1 2">
    <name type="scientific">Parabacteroides acidifaciens</name>
    <dbReference type="NCBI Taxonomy" id="2290935"/>
    <lineage>
        <taxon>Bacteria</taxon>
        <taxon>Pseudomonadati</taxon>
        <taxon>Bacteroidota</taxon>
        <taxon>Bacteroidia</taxon>
        <taxon>Bacteroidales</taxon>
        <taxon>Tannerellaceae</taxon>
        <taxon>Parabacteroides</taxon>
    </lineage>
</organism>
<evidence type="ECO:0000313" key="2">
    <source>
        <dbReference type="Proteomes" id="UP000256321"/>
    </source>
</evidence>
<dbReference type="Pfam" id="PF17170">
    <property type="entry name" value="DUF5128"/>
    <property type="match status" value="1"/>
</dbReference>
<name>A0A3D8HB82_9BACT</name>
<dbReference type="InterPro" id="IPR011042">
    <property type="entry name" value="6-blade_b-propeller_TolB-like"/>
</dbReference>
<accession>A0A3D8HB82</accession>
<dbReference type="AlphaFoldDB" id="A0A3D8HB82"/>
<dbReference type="Gene3D" id="2.120.10.30">
    <property type="entry name" value="TolB, C-terminal domain"/>
    <property type="match status" value="1"/>
</dbReference>
<reference evidence="1 2" key="1">
    <citation type="submission" date="2018-07" db="EMBL/GenBank/DDBJ databases">
        <title>Parabacteroides acidifaciens nov. sp., isolated from human feces.</title>
        <authorList>
            <person name="Wang Y.J."/>
        </authorList>
    </citation>
    <scope>NUCLEOTIDE SEQUENCE [LARGE SCALE GENOMIC DNA]</scope>
    <source>
        <strain evidence="1 2">426-9</strain>
    </source>
</reference>